<dbReference type="SUPFAM" id="SSF111384">
    <property type="entry name" value="OmpH-like"/>
    <property type="match status" value="1"/>
</dbReference>
<protein>
    <submittedName>
        <fullName evidence="5">Putative outer membrane chaperone Skp</fullName>
    </submittedName>
</protein>
<dbReference type="Gene3D" id="3.30.910.20">
    <property type="entry name" value="Skp domain"/>
    <property type="match status" value="1"/>
</dbReference>
<dbReference type="GO" id="GO:0005829">
    <property type="term" value="C:cytosol"/>
    <property type="evidence" value="ECO:0007669"/>
    <property type="project" value="TreeGrafter"/>
</dbReference>
<evidence type="ECO:0000256" key="4">
    <source>
        <dbReference type="SAM" id="SignalP"/>
    </source>
</evidence>
<dbReference type="Proteomes" id="UP000010305">
    <property type="component" value="Unassembled WGS sequence"/>
</dbReference>
<dbReference type="GO" id="GO:0050821">
    <property type="term" value="P:protein stabilization"/>
    <property type="evidence" value="ECO:0007669"/>
    <property type="project" value="TreeGrafter"/>
</dbReference>
<sequence>MKNITKIYLIAFLFAAVPLMAMDGVAVIDMRTAVLSTQAAADAFKALEEDPDYSSNLEEAQSLQAERQAIAEKLQKELETLSQEEIAQMQKEIQDKGKDLEFLAGKIQQAQEETAQEVFASSGPAMQKIIGELIAAKQIKVLMAKNETLLFSDPALDLTDDVTSMLDVAAAEANSTSE</sequence>
<gene>
    <name evidence="5" type="ORF">NT01SARS_0074</name>
</gene>
<dbReference type="AlphaFoldDB" id="J5K6M1"/>
<feature type="coiled-coil region" evidence="3">
    <location>
        <begin position="57"/>
        <end position="113"/>
    </location>
</feature>
<evidence type="ECO:0000256" key="1">
    <source>
        <dbReference type="ARBA" id="ARBA00009091"/>
    </source>
</evidence>
<evidence type="ECO:0000313" key="5">
    <source>
        <dbReference type="EMBL" id="EJP71603.1"/>
    </source>
</evidence>
<dbReference type="InterPro" id="IPR024930">
    <property type="entry name" value="Skp_dom_sf"/>
</dbReference>
<name>J5K6M1_9GAMM</name>
<reference evidence="5 6" key="1">
    <citation type="journal article" date="2012" name="ISME J.">
        <title>Genomic insights to SAR86, an abundant and uncultivated marine bacterial lineage.</title>
        <authorList>
            <person name="Dupont C.L."/>
            <person name="Rusch D.B."/>
            <person name="Yooseph S."/>
            <person name="Lombardo M.J."/>
            <person name="Richter R.A."/>
            <person name="Valas R."/>
            <person name="Novotny M."/>
            <person name="Yee-Greenbaum J."/>
            <person name="Selengut J.D."/>
            <person name="Haft D.H."/>
            <person name="Halpern A.L."/>
            <person name="Lasken R.S."/>
            <person name="Nealson K."/>
            <person name="Friedman R."/>
            <person name="Venter J.C."/>
        </authorList>
    </citation>
    <scope>NUCLEOTIDE SEQUENCE [LARGE SCALE GENOMIC DNA]</scope>
</reference>
<feature type="chain" id="PRO_5003784196" evidence="4">
    <location>
        <begin position="22"/>
        <end position="178"/>
    </location>
</feature>
<feature type="signal peptide" evidence="4">
    <location>
        <begin position="1"/>
        <end position="21"/>
    </location>
</feature>
<dbReference type="PANTHER" id="PTHR35089">
    <property type="entry name" value="CHAPERONE PROTEIN SKP"/>
    <property type="match status" value="1"/>
</dbReference>
<dbReference type="EMBL" id="JH611156">
    <property type="protein sequence ID" value="EJP71603.1"/>
    <property type="molecule type" value="Genomic_DNA"/>
</dbReference>
<organism evidence="5 6">
    <name type="scientific">SAR86 cluster bacterium SAR86A</name>
    <dbReference type="NCBI Taxonomy" id="1123866"/>
    <lineage>
        <taxon>Bacteria</taxon>
        <taxon>Pseudomonadati</taxon>
        <taxon>Pseudomonadota</taxon>
        <taxon>Gammaproteobacteria</taxon>
        <taxon>SAR86 cluster</taxon>
    </lineage>
</organism>
<comment type="similarity">
    <text evidence="1">Belongs to the Skp family.</text>
</comment>
<keyword evidence="3" id="KW-0175">Coiled coil</keyword>
<proteinExistence type="inferred from homology"/>
<dbReference type="STRING" id="1123866.NT01SARS_0074"/>
<evidence type="ECO:0000313" key="6">
    <source>
        <dbReference type="Proteomes" id="UP000010305"/>
    </source>
</evidence>
<evidence type="ECO:0000256" key="2">
    <source>
        <dbReference type="ARBA" id="ARBA00022729"/>
    </source>
</evidence>
<dbReference type="GO" id="GO:0051082">
    <property type="term" value="F:unfolded protein binding"/>
    <property type="evidence" value="ECO:0007669"/>
    <property type="project" value="InterPro"/>
</dbReference>
<evidence type="ECO:0000256" key="3">
    <source>
        <dbReference type="SAM" id="Coils"/>
    </source>
</evidence>
<dbReference type="PANTHER" id="PTHR35089:SF1">
    <property type="entry name" value="CHAPERONE PROTEIN SKP"/>
    <property type="match status" value="1"/>
</dbReference>
<keyword evidence="2 4" id="KW-0732">Signal</keyword>
<accession>J5K6M1</accession>
<dbReference type="InterPro" id="IPR005632">
    <property type="entry name" value="Chaperone_Skp"/>
</dbReference>
<dbReference type="SMART" id="SM00935">
    <property type="entry name" value="OmpH"/>
    <property type="match status" value="1"/>
</dbReference>
<dbReference type="HOGENOM" id="CLU_1509562_0_0_6"/>
<dbReference type="Pfam" id="PF03938">
    <property type="entry name" value="OmpH"/>
    <property type="match status" value="1"/>
</dbReference>